<evidence type="ECO:0000313" key="2">
    <source>
        <dbReference type="EMBL" id="CAD8181874.1"/>
    </source>
</evidence>
<name>A0A8S1VVS1_9CILI</name>
<keyword evidence="3" id="KW-1185">Reference proteome</keyword>
<evidence type="ECO:0000256" key="1">
    <source>
        <dbReference type="SAM" id="Coils"/>
    </source>
</evidence>
<dbReference type="OrthoDB" id="294146at2759"/>
<accession>A0A8S1VVS1</accession>
<sequence>MMQRSLSPIYQNDEDYLKPKIPQITQKMPQFCQYYKENIQYPSLIQTVRKKQIFDSRNVNYQNISPIRTNQIQFRVSQPKSPIIRQTVEIPLQSKSQTSFLHQIPTSLTPPKKQNSKILTSQTIIPQNQNSQLIVKTPLNEQIKSQINNYQMQTQNYQDKGQQQQQQYQQQQQQMKIEQSQKDIYSCLQEELQKSEMKLKQLTERSQQMEEKRIQLRNTFRNNSKLQQKNH</sequence>
<dbReference type="EMBL" id="CAJJDO010000077">
    <property type="protein sequence ID" value="CAD8181874.1"/>
    <property type="molecule type" value="Genomic_DNA"/>
</dbReference>
<protein>
    <submittedName>
        <fullName evidence="2">Uncharacterized protein</fullName>
    </submittedName>
</protein>
<dbReference type="Proteomes" id="UP000689195">
    <property type="component" value="Unassembled WGS sequence"/>
</dbReference>
<gene>
    <name evidence="2" type="ORF">PPENT_87.1.T0770120</name>
</gene>
<proteinExistence type="predicted"/>
<comment type="caution">
    <text evidence="2">The sequence shown here is derived from an EMBL/GenBank/DDBJ whole genome shotgun (WGS) entry which is preliminary data.</text>
</comment>
<dbReference type="AlphaFoldDB" id="A0A8S1VVS1"/>
<evidence type="ECO:0000313" key="3">
    <source>
        <dbReference type="Proteomes" id="UP000689195"/>
    </source>
</evidence>
<feature type="coiled-coil region" evidence="1">
    <location>
        <begin position="140"/>
        <end position="229"/>
    </location>
</feature>
<reference evidence="2" key="1">
    <citation type="submission" date="2021-01" db="EMBL/GenBank/DDBJ databases">
        <authorList>
            <consortium name="Genoscope - CEA"/>
            <person name="William W."/>
        </authorList>
    </citation>
    <scope>NUCLEOTIDE SEQUENCE</scope>
</reference>
<organism evidence="2 3">
    <name type="scientific">Paramecium pentaurelia</name>
    <dbReference type="NCBI Taxonomy" id="43138"/>
    <lineage>
        <taxon>Eukaryota</taxon>
        <taxon>Sar</taxon>
        <taxon>Alveolata</taxon>
        <taxon>Ciliophora</taxon>
        <taxon>Intramacronucleata</taxon>
        <taxon>Oligohymenophorea</taxon>
        <taxon>Peniculida</taxon>
        <taxon>Parameciidae</taxon>
        <taxon>Paramecium</taxon>
    </lineage>
</organism>
<keyword evidence="1" id="KW-0175">Coiled coil</keyword>